<dbReference type="GO" id="GO:0016874">
    <property type="term" value="F:ligase activity"/>
    <property type="evidence" value="ECO:0007669"/>
    <property type="project" value="UniProtKB-KW"/>
</dbReference>
<dbReference type="PANTHER" id="PTHR43201:SF5">
    <property type="entry name" value="MEDIUM-CHAIN ACYL-COA LIGASE ACSF2, MITOCHONDRIAL"/>
    <property type="match status" value="1"/>
</dbReference>
<dbReference type="RefSeq" id="WP_344935118.1">
    <property type="nucleotide sequence ID" value="NZ_BAABDM010000003.1"/>
</dbReference>
<dbReference type="Gene3D" id="3.30.300.30">
    <property type="match status" value="1"/>
</dbReference>
<keyword evidence="2 5" id="KW-0436">Ligase</keyword>
<dbReference type="Gene3D" id="3.40.50.12780">
    <property type="entry name" value="N-terminal domain of ligase-like"/>
    <property type="match status" value="1"/>
</dbReference>
<evidence type="ECO:0000259" key="4">
    <source>
        <dbReference type="Pfam" id="PF13193"/>
    </source>
</evidence>
<evidence type="ECO:0000256" key="2">
    <source>
        <dbReference type="ARBA" id="ARBA00022598"/>
    </source>
</evidence>
<protein>
    <submittedName>
        <fullName evidence="5">Fatty acid--CoA ligase</fullName>
    </submittedName>
</protein>
<feature type="domain" description="AMP-dependent synthetase/ligase" evidence="3">
    <location>
        <begin position="14"/>
        <end position="379"/>
    </location>
</feature>
<dbReference type="InterPro" id="IPR045851">
    <property type="entry name" value="AMP-bd_C_sf"/>
</dbReference>
<evidence type="ECO:0000313" key="5">
    <source>
        <dbReference type="EMBL" id="GAA4095063.1"/>
    </source>
</evidence>
<dbReference type="InterPro" id="IPR025110">
    <property type="entry name" value="AMP-bd_C"/>
</dbReference>
<dbReference type="PANTHER" id="PTHR43201">
    <property type="entry name" value="ACYL-COA SYNTHETASE"/>
    <property type="match status" value="1"/>
</dbReference>
<dbReference type="Pfam" id="PF13193">
    <property type="entry name" value="AMP-binding_C"/>
    <property type="match status" value="1"/>
</dbReference>
<comment type="similarity">
    <text evidence="1">Belongs to the ATP-dependent AMP-binding enzyme family.</text>
</comment>
<evidence type="ECO:0000313" key="6">
    <source>
        <dbReference type="Proteomes" id="UP001500392"/>
    </source>
</evidence>
<dbReference type="InterPro" id="IPR042099">
    <property type="entry name" value="ANL_N_sf"/>
</dbReference>
<dbReference type="Proteomes" id="UP001500392">
    <property type="component" value="Unassembled WGS sequence"/>
</dbReference>
<gene>
    <name evidence="5" type="ORF">GCM10022414_18980</name>
</gene>
<dbReference type="InterPro" id="IPR000873">
    <property type="entry name" value="AMP-dep_synth/lig_dom"/>
</dbReference>
<sequence>MTVGIHPFSAIDYHCNAQSNAIAVADDNSSYTFATLRKNAWQAVNGFKSLGLNSNDRISLICKNRYEVLVLLTAALLGGPVVVPINRRLTRSELSWIIKDAQSQCVVMDIETAELLADIDVATKLTLKDQAITPLNLGLCFSTWLEQQSAARSDIQLAADRDYLQVYTSGTSGFPKGVVLTEGNCVSQLVNVTLSLDVAILPGERMYQALPLFHVGGIFVSLMCLSRGATLILRSDFSPAATQKLISTEKLQHAALVPAMIQACTNLDADTNNSYKSLKSIFYGASPISESVLRAGHQHFNCDFVQIYGMTETHSVISVLGARDHQEIVNSVDSPLLGSAGRPILGTTVKLCNGEGDSVGNGKVGEIRVRSDLVMKEYWNNPEATEESIQDGYLLTGDIGRVDERGYLFVVDRLKDIIVSGGENIASLEVESVLMQHPAVADAAVIGAPHERWGEIVVAILVVNTEVDASDISNFARIYLSGFKIPKCIVFIDCIPRNAGGKILKRKLREIYAQPESTTKAAATRNVSTVS</sequence>
<accession>A0ABP7WS40</accession>
<proteinExistence type="inferred from homology"/>
<name>A0ABP7WS40_9GAMM</name>
<dbReference type="SUPFAM" id="SSF56801">
    <property type="entry name" value="Acetyl-CoA synthetase-like"/>
    <property type="match status" value="1"/>
</dbReference>
<organism evidence="5 6">
    <name type="scientific">Zhongshania borealis</name>
    <dbReference type="NCBI Taxonomy" id="889488"/>
    <lineage>
        <taxon>Bacteria</taxon>
        <taxon>Pseudomonadati</taxon>
        <taxon>Pseudomonadota</taxon>
        <taxon>Gammaproteobacteria</taxon>
        <taxon>Cellvibrionales</taxon>
        <taxon>Spongiibacteraceae</taxon>
        <taxon>Zhongshania</taxon>
    </lineage>
</organism>
<evidence type="ECO:0000259" key="3">
    <source>
        <dbReference type="Pfam" id="PF00501"/>
    </source>
</evidence>
<dbReference type="Pfam" id="PF00501">
    <property type="entry name" value="AMP-binding"/>
    <property type="match status" value="1"/>
</dbReference>
<reference evidence="6" key="1">
    <citation type="journal article" date="2019" name="Int. J. Syst. Evol. Microbiol.">
        <title>The Global Catalogue of Microorganisms (GCM) 10K type strain sequencing project: providing services to taxonomists for standard genome sequencing and annotation.</title>
        <authorList>
            <consortium name="The Broad Institute Genomics Platform"/>
            <consortium name="The Broad Institute Genome Sequencing Center for Infectious Disease"/>
            <person name="Wu L."/>
            <person name="Ma J."/>
        </authorList>
    </citation>
    <scope>NUCLEOTIDE SEQUENCE [LARGE SCALE GENOMIC DNA]</scope>
    <source>
        <strain evidence="6">JCM 17304</strain>
    </source>
</reference>
<dbReference type="EMBL" id="BAABDM010000003">
    <property type="protein sequence ID" value="GAA4095063.1"/>
    <property type="molecule type" value="Genomic_DNA"/>
</dbReference>
<feature type="domain" description="AMP-binding enzyme C-terminal" evidence="4">
    <location>
        <begin position="429"/>
        <end position="502"/>
    </location>
</feature>
<comment type="caution">
    <text evidence="5">The sequence shown here is derived from an EMBL/GenBank/DDBJ whole genome shotgun (WGS) entry which is preliminary data.</text>
</comment>
<keyword evidence="6" id="KW-1185">Reference proteome</keyword>
<evidence type="ECO:0000256" key="1">
    <source>
        <dbReference type="ARBA" id="ARBA00006432"/>
    </source>
</evidence>